<dbReference type="Proteomes" id="UP000292957">
    <property type="component" value="Unassembled WGS sequence"/>
</dbReference>
<gene>
    <name evidence="1" type="ORF">BD311DRAFT_658072</name>
</gene>
<sequence>MDVVHPPLPPTHRHIPVDVCENIIDHLHSDSDITEQVDCVRALRRCALVCEEWRVRSQMRLFYCVVLHDAEALQTFAAVLDTAPHLRDYVHEVTLVGRTLHTTASSLSPLPIVLYGKLPRLEKLWIRRVDEEETWYTRASQSETGKPLPYLPLHPCFPLCLSAFTTVTRLSVSLVTFQHFRDLVKMAISLPQLQDLLCDNVRCLILGPLPACIRPQSNKTRASDLSRSAPNLQFLDTDMHCVNRFISAYGPRLRRFSISLPFFQDYMMDVPEDPITELAVGIDLSPCPTLDFLRILVNSEFVRDGRTAMLQAMLESWKAEVSLQIVYLVARAEDRLHRQQFTRLLSIIGLVLEKWLLDGTDTPSSVAAQNSEHDVRRRVSVGIHDRQVWRDWWWKRLEECFPTFARFDALQMDYATPQGNHSKWKNHDASPSMPPTNSYWGGRASEAKPMNVCDYPCLHFLWIVDVHEVQPP</sequence>
<dbReference type="EMBL" id="ML143403">
    <property type="protein sequence ID" value="TBU30882.1"/>
    <property type="molecule type" value="Genomic_DNA"/>
</dbReference>
<evidence type="ECO:0008006" key="2">
    <source>
        <dbReference type="Google" id="ProtNLM"/>
    </source>
</evidence>
<evidence type="ECO:0000313" key="1">
    <source>
        <dbReference type="EMBL" id="TBU30882.1"/>
    </source>
</evidence>
<accession>A0A4Q9MW44</accession>
<dbReference type="AlphaFoldDB" id="A0A4Q9MW44"/>
<reference evidence="1" key="1">
    <citation type="submission" date="2019-01" db="EMBL/GenBank/DDBJ databases">
        <title>Draft genome sequences of three monokaryotic isolates of the white-rot basidiomycete fungus Dichomitus squalens.</title>
        <authorList>
            <consortium name="DOE Joint Genome Institute"/>
            <person name="Lopez S.C."/>
            <person name="Andreopoulos B."/>
            <person name="Pangilinan J."/>
            <person name="Lipzen A."/>
            <person name="Riley R."/>
            <person name="Ahrendt S."/>
            <person name="Ng V."/>
            <person name="Barry K."/>
            <person name="Daum C."/>
            <person name="Grigoriev I.V."/>
            <person name="Hilden K.S."/>
            <person name="Makela M.R."/>
            <person name="de Vries R.P."/>
        </authorList>
    </citation>
    <scope>NUCLEOTIDE SEQUENCE [LARGE SCALE GENOMIC DNA]</scope>
    <source>
        <strain evidence="1">OM18370.1</strain>
    </source>
</reference>
<dbReference type="OrthoDB" id="2745898at2759"/>
<organism evidence="1">
    <name type="scientific">Dichomitus squalens</name>
    <dbReference type="NCBI Taxonomy" id="114155"/>
    <lineage>
        <taxon>Eukaryota</taxon>
        <taxon>Fungi</taxon>
        <taxon>Dikarya</taxon>
        <taxon>Basidiomycota</taxon>
        <taxon>Agaricomycotina</taxon>
        <taxon>Agaricomycetes</taxon>
        <taxon>Polyporales</taxon>
        <taxon>Polyporaceae</taxon>
        <taxon>Dichomitus</taxon>
    </lineage>
</organism>
<name>A0A4Q9MW44_9APHY</name>
<proteinExistence type="predicted"/>
<protein>
    <recommendedName>
        <fullName evidence="2">F-box domain-containing protein</fullName>
    </recommendedName>
</protein>